<reference evidence="8" key="1">
    <citation type="submission" date="2018-05" db="EMBL/GenBank/DDBJ databases">
        <authorList>
            <person name="Lanie J.A."/>
            <person name="Ng W.-L."/>
            <person name="Kazmierczak K.M."/>
            <person name="Andrzejewski T.M."/>
            <person name="Davidsen T.M."/>
            <person name="Wayne K.J."/>
            <person name="Tettelin H."/>
            <person name="Glass J.I."/>
            <person name="Rusch D."/>
            <person name="Podicherti R."/>
            <person name="Tsui H.-C.T."/>
            <person name="Winkler M.E."/>
        </authorList>
    </citation>
    <scope>NUCLEOTIDE SEQUENCE</scope>
</reference>
<accession>A0A382XHM7</accession>
<dbReference type="Pfam" id="PF08264">
    <property type="entry name" value="Anticodon_1"/>
    <property type="match status" value="1"/>
</dbReference>
<dbReference type="AlphaFoldDB" id="A0A382XHM7"/>
<evidence type="ECO:0000259" key="7">
    <source>
        <dbReference type="Pfam" id="PF08264"/>
    </source>
</evidence>
<dbReference type="Gene3D" id="3.40.50.620">
    <property type="entry name" value="HUPs"/>
    <property type="match status" value="1"/>
</dbReference>
<dbReference type="InterPro" id="IPR050081">
    <property type="entry name" value="Ile-tRNA_ligase"/>
</dbReference>
<keyword evidence="2" id="KW-0547">Nucleotide-binding</keyword>
<dbReference type="SUPFAM" id="SSF52374">
    <property type="entry name" value="Nucleotidylyl transferase"/>
    <property type="match status" value="1"/>
</dbReference>
<sequence>HGADAWYEHDLSEFVPQDFTCPSCGNGKFEREQDILDVWFDSGASHEAVLGLNKELRWPADLYLEGSDQHRGWFHSSLLVGLGTRDAAPYKQVLTHGFVVDEDGRKMSKSLGNVIDPDKIIKRHGAEILRLWSAMVDYREEMRLGQEILDRVVEAYRKIRNTLRIMTANLYDFDPSTDFVPHDELEEVDRYALARYGETGSKIIQAYERYEFKSISHTLNQFLTVEVSAFYIDVSKDRLYTFPANSRARRSAQTALYTITDGLARLLAPL</sequence>
<evidence type="ECO:0000256" key="4">
    <source>
        <dbReference type="ARBA" id="ARBA00022917"/>
    </source>
</evidence>
<gene>
    <name evidence="8" type="ORF">METZ01_LOCUS423184</name>
</gene>
<dbReference type="InterPro" id="IPR014729">
    <property type="entry name" value="Rossmann-like_a/b/a_fold"/>
</dbReference>
<evidence type="ECO:0000259" key="6">
    <source>
        <dbReference type="Pfam" id="PF00133"/>
    </source>
</evidence>
<dbReference type="GO" id="GO:0004822">
    <property type="term" value="F:isoleucine-tRNA ligase activity"/>
    <property type="evidence" value="ECO:0007669"/>
    <property type="project" value="InterPro"/>
</dbReference>
<dbReference type="CDD" id="cd07960">
    <property type="entry name" value="Anticodon_Ia_Ile_BEm"/>
    <property type="match status" value="1"/>
</dbReference>
<dbReference type="EMBL" id="UINC01167682">
    <property type="protein sequence ID" value="SVD70330.1"/>
    <property type="molecule type" value="Genomic_DNA"/>
</dbReference>
<dbReference type="Gene3D" id="1.10.730.20">
    <property type="match status" value="1"/>
</dbReference>
<keyword evidence="1" id="KW-0436">Ligase</keyword>
<organism evidence="8">
    <name type="scientific">marine metagenome</name>
    <dbReference type="NCBI Taxonomy" id="408172"/>
    <lineage>
        <taxon>unclassified sequences</taxon>
        <taxon>metagenomes</taxon>
        <taxon>ecological metagenomes</taxon>
    </lineage>
</organism>
<name>A0A382XHM7_9ZZZZ</name>
<dbReference type="FunFam" id="3.40.50.620:FF:000305">
    <property type="entry name" value="Isoleucine--tRNA ligase"/>
    <property type="match status" value="1"/>
</dbReference>
<feature type="non-terminal residue" evidence="8">
    <location>
        <position position="1"/>
    </location>
</feature>
<evidence type="ECO:0000256" key="3">
    <source>
        <dbReference type="ARBA" id="ARBA00022840"/>
    </source>
</evidence>
<dbReference type="SUPFAM" id="SSF47323">
    <property type="entry name" value="Anticodon-binding domain of a subclass of class I aminoacyl-tRNA synthetases"/>
    <property type="match status" value="1"/>
</dbReference>
<dbReference type="InterPro" id="IPR033708">
    <property type="entry name" value="Anticodon_Ile_BEm"/>
</dbReference>
<keyword evidence="5" id="KW-0030">Aminoacyl-tRNA synthetase</keyword>
<evidence type="ECO:0000256" key="2">
    <source>
        <dbReference type="ARBA" id="ARBA00022741"/>
    </source>
</evidence>
<evidence type="ECO:0008006" key="9">
    <source>
        <dbReference type="Google" id="ProtNLM"/>
    </source>
</evidence>
<evidence type="ECO:0000256" key="1">
    <source>
        <dbReference type="ARBA" id="ARBA00022598"/>
    </source>
</evidence>
<feature type="non-terminal residue" evidence="8">
    <location>
        <position position="270"/>
    </location>
</feature>
<protein>
    <recommendedName>
        <fullName evidence="9">Isoleucine--tRNA ligase</fullName>
    </recommendedName>
</protein>
<dbReference type="GO" id="GO:0006428">
    <property type="term" value="P:isoleucyl-tRNA aminoacylation"/>
    <property type="evidence" value="ECO:0007669"/>
    <property type="project" value="InterPro"/>
</dbReference>
<evidence type="ECO:0000256" key="5">
    <source>
        <dbReference type="ARBA" id="ARBA00023146"/>
    </source>
</evidence>
<dbReference type="InterPro" id="IPR002300">
    <property type="entry name" value="aa-tRNA-synth_Ia"/>
</dbReference>
<dbReference type="GO" id="GO:0000049">
    <property type="term" value="F:tRNA binding"/>
    <property type="evidence" value="ECO:0007669"/>
    <property type="project" value="InterPro"/>
</dbReference>
<dbReference type="GO" id="GO:0005524">
    <property type="term" value="F:ATP binding"/>
    <property type="evidence" value="ECO:0007669"/>
    <property type="project" value="UniProtKB-KW"/>
</dbReference>
<evidence type="ECO:0000313" key="8">
    <source>
        <dbReference type="EMBL" id="SVD70330.1"/>
    </source>
</evidence>
<keyword evidence="4" id="KW-0648">Protein biosynthesis</keyword>
<dbReference type="PRINTS" id="PR00984">
    <property type="entry name" value="TRNASYNTHILE"/>
</dbReference>
<feature type="domain" description="Aminoacyl-tRNA synthetase class Ia" evidence="6">
    <location>
        <begin position="6"/>
        <end position="144"/>
    </location>
</feature>
<dbReference type="Pfam" id="PF00133">
    <property type="entry name" value="tRNA-synt_1"/>
    <property type="match status" value="1"/>
</dbReference>
<dbReference type="InterPro" id="IPR002301">
    <property type="entry name" value="Ile-tRNA-ligase"/>
</dbReference>
<dbReference type="PANTHER" id="PTHR42765">
    <property type="entry name" value="SOLEUCYL-TRNA SYNTHETASE"/>
    <property type="match status" value="1"/>
</dbReference>
<feature type="domain" description="Methionyl/Valyl/Leucyl/Isoleucyl-tRNA synthetase anticodon-binding" evidence="7">
    <location>
        <begin position="189"/>
        <end position="269"/>
    </location>
</feature>
<dbReference type="GO" id="GO:0005829">
    <property type="term" value="C:cytosol"/>
    <property type="evidence" value="ECO:0007669"/>
    <property type="project" value="TreeGrafter"/>
</dbReference>
<dbReference type="InterPro" id="IPR009080">
    <property type="entry name" value="tRNAsynth_Ia_anticodon-bd"/>
</dbReference>
<keyword evidence="3" id="KW-0067">ATP-binding</keyword>
<dbReference type="PANTHER" id="PTHR42765:SF1">
    <property type="entry name" value="ISOLEUCINE--TRNA LIGASE, MITOCHONDRIAL"/>
    <property type="match status" value="1"/>
</dbReference>
<proteinExistence type="predicted"/>
<dbReference type="InterPro" id="IPR013155">
    <property type="entry name" value="M/V/L/I-tRNA-synth_anticd-bd"/>
</dbReference>